<dbReference type="SUPFAM" id="SSF53756">
    <property type="entry name" value="UDP-Glycosyltransferase/glycogen phosphorylase"/>
    <property type="match status" value="1"/>
</dbReference>
<keyword evidence="3" id="KW-1185">Reference proteome</keyword>
<evidence type="ECO:0000259" key="1">
    <source>
        <dbReference type="Pfam" id="PF00534"/>
    </source>
</evidence>
<dbReference type="Proteomes" id="UP000628017">
    <property type="component" value="Unassembled WGS sequence"/>
</dbReference>
<comment type="caution">
    <text evidence="2">The sequence shown here is derived from an EMBL/GenBank/DDBJ whole genome shotgun (WGS) entry which is preliminary data.</text>
</comment>
<dbReference type="EMBL" id="BMKA01000006">
    <property type="protein sequence ID" value="GGA29742.1"/>
    <property type="molecule type" value="Genomic_DNA"/>
</dbReference>
<name>A0A916VT52_9RHOB</name>
<reference evidence="2" key="1">
    <citation type="journal article" date="2014" name="Int. J. Syst. Evol. Microbiol.">
        <title>Complete genome sequence of Corynebacterium casei LMG S-19264T (=DSM 44701T), isolated from a smear-ripened cheese.</title>
        <authorList>
            <consortium name="US DOE Joint Genome Institute (JGI-PGF)"/>
            <person name="Walter F."/>
            <person name="Albersmeier A."/>
            <person name="Kalinowski J."/>
            <person name="Ruckert C."/>
        </authorList>
    </citation>
    <scope>NUCLEOTIDE SEQUENCE</scope>
    <source>
        <strain evidence="2">CGMCC 1.15880</strain>
    </source>
</reference>
<dbReference type="InterPro" id="IPR050194">
    <property type="entry name" value="Glycosyltransferase_grp1"/>
</dbReference>
<gene>
    <name evidence="2" type="ORF">GCM10011498_33680</name>
</gene>
<dbReference type="Gene3D" id="3.40.50.2000">
    <property type="entry name" value="Glycogen Phosphorylase B"/>
    <property type="match status" value="2"/>
</dbReference>
<protein>
    <submittedName>
        <fullName evidence="2">Colanic acid biosynthesis glycosyltransferase WcaL</fullName>
    </submittedName>
</protein>
<dbReference type="InterPro" id="IPR001296">
    <property type="entry name" value="Glyco_trans_1"/>
</dbReference>
<dbReference type="PANTHER" id="PTHR45947:SF15">
    <property type="entry name" value="TEICHURONIC ACID BIOSYNTHESIS GLYCOSYLTRANSFERASE TUAC-RELATED"/>
    <property type="match status" value="1"/>
</dbReference>
<feature type="domain" description="Glycosyl transferase family 1" evidence="1">
    <location>
        <begin position="228"/>
        <end position="384"/>
    </location>
</feature>
<accession>A0A916VT52</accession>
<dbReference type="Pfam" id="PF00534">
    <property type="entry name" value="Glycos_transf_1"/>
    <property type="match status" value="1"/>
</dbReference>
<dbReference type="PANTHER" id="PTHR45947">
    <property type="entry name" value="SULFOQUINOVOSYL TRANSFERASE SQD2"/>
    <property type="match status" value="1"/>
</dbReference>
<dbReference type="CDD" id="cd03801">
    <property type="entry name" value="GT4_PimA-like"/>
    <property type="match status" value="1"/>
</dbReference>
<evidence type="ECO:0000313" key="3">
    <source>
        <dbReference type="Proteomes" id="UP000628017"/>
    </source>
</evidence>
<dbReference type="AlphaFoldDB" id="A0A916VT52"/>
<sequence>MAITCVGCSDMGLAYLMNTYPITSTTFVRREIHAHEAAGVPVTRFAIRDWAEVPVDPRDRDEIGKTTYILKQGAGKLVTRTLREMVLNPVGFAKALKTTIHLATRPGSTGIKNAAYLVEAVFFKQAALALGVHHVHAHFSTNSAAVTLLARRMGGPSYSFTAHGPDEFDDPIGNALPVKVEHAAFVAAITDYARGVILDATGSGAADRVKVVRCGIDLDEFEATPTPPNKRIVCVGRLCPAKAQALLVEAVAPLVKDHPTLDLVFIGDGEDRAGIEKQIAELGLENHVTLSGWGTGEEVRAAIKGARIFALPSFSEGLPIVLMESLAMARAVVTTRITGIPELVDNGCGWLVEPGDVPALRAAVAAALSADTDTLEALGETGRSRVIRAHDQARNAAKLRTLFPAKL</sequence>
<dbReference type="GO" id="GO:0016757">
    <property type="term" value="F:glycosyltransferase activity"/>
    <property type="evidence" value="ECO:0007669"/>
    <property type="project" value="InterPro"/>
</dbReference>
<evidence type="ECO:0000313" key="2">
    <source>
        <dbReference type="EMBL" id="GGA29742.1"/>
    </source>
</evidence>
<reference evidence="2" key="2">
    <citation type="submission" date="2020-09" db="EMBL/GenBank/DDBJ databases">
        <authorList>
            <person name="Sun Q."/>
            <person name="Zhou Y."/>
        </authorList>
    </citation>
    <scope>NUCLEOTIDE SEQUENCE</scope>
    <source>
        <strain evidence="2">CGMCC 1.15880</strain>
    </source>
</reference>
<organism evidence="2 3">
    <name type="scientific">Neptunicoccus cionae</name>
    <dbReference type="NCBI Taxonomy" id="2035344"/>
    <lineage>
        <taxon>Bacteria</taxon>
        <taxon>Pseudomonadati</taxon>
        <taxon>Pseudomonadota</taxon>
        <taxon>Alphaproteobacteria</taxon>
        <taxon>Rhodobacterales</taxon>
        <taxon>Paracoccaceae</taxon>
        <taxon>Neptunicoccus</taxon>
    </lineage>
</organism>
<proteinExistence type="predicted"/>